<reference evidence="2 3" key="1">
    <citation type="submission" date="2024-01" db="EMBL/GenBank/DDBJ databases">
        <title>Genome assemblies of Stephania.</title>
        <authorList>
            <person name="Yang L."/>
        </authorList>
    </citation>
    <scope>NUCLEOTIDE SEQUENCE [LARGE SCALE GENOMIC DNA]</scope>
    <source>
        <strain evidence="2">YNDBR</strain>
        <tissue evidence="2">Leaf</tissue>
    </source>
</reference>
<comment type="caution">
    <text evidence="2">The sequence shown here is derived from an EMBL/GenBank/DDBJ whole genome shotgun (WGS) entry which is preliminary data.</text>
</comment>
<evidence type="ECO:0000313" key="3">
    <source>
        <dbReference type="Proteomes" id="UP001420932"/>
    </source>
</evidence>
<feature type="compositionally biased region" description="Low complexity" evidence="1">
    <location>
        <begin position="1"/>
        <end position="16"/>
    </location>
</feature>
<name>A0AAP0PGW2_9MAGN</name>
<organism evidence="2 3">
    <name type="scientific">Stephania yunnanensis</name>
    <dbReference type="NCBI Taxonomy" id="152371"/>
    <lineage>
        <taxon>Eukaryota</taxon>
        <taxon>Viridiplantae</taxon>
        <taxon>Streptophyta</taxon>
        <taxon>Embryophyta</taxon>
        <taxon>Tracheophyta</taxon>
        <taxon>Spermatophyta</taxon>
        <taxon>Magnoliopsida</taxon>
        <taxon>Ranunculales</taxon>
        <taxon>Menispermaceae</taxon>
        <taxon>Menispermoideae</taxon>
        <taxon>Cissampelideae</taxon>
        <taxon>Stephania</taxon>
    </lineage>
</organism>
<feature type="compositionally biased region" description="Polar residues" evidence="1">
    <location>
        <begin position="30"/>
        <end position="40"/>
    </location>
</feature>
<sequence>MTTTASSFSTRSSSTTAPRHSKSMVIGTDAGTSASPSSMTVEPPTFFPNPQHHSQFD</sequence>
<dbReference type="AlphaFoldDB" id="A0AAP0PGW2"/>
<keyword evidence="3" id="KW-1185">Reference proteome</keyword>
<evidence type="ECO:0000256" key="1">
    <source>
        <dbReference type="SAM" id="MobiDB-lite"/>
    </source>
</evidence>
<proteinExistence type="predicted"/>
<protein>
    <submittedName>
        <fullName evidence="2">Uncharacterized protein</fullName>
    </submittedName>
</protein>
<dbReference type="EMBL" id="JBBNAF010000005">
    <property type="protein sequence ID" value="KAK9143572.1"/>
    <property type="molecule type" value="Genomic_DNA"/>
</dbReference>
<dbReference type="Proteomes" id="UP001420932">
    <property type="component" value="Unassembled WGS sequence"/>
</dbReference>
<evidence type="ECO:0000313" key="2">
    <source>
        <dbReference type="EMBL" id="KAK9143572.1"/>
    </source>
</evidence>
<accession>A0AAP0PGW2</accession>
<feature type="region of interest" description="Disordered" evidence="1">
    <location>
        <begin position="1"/>
        <end position="57"/>
    </location>
</feature>
<gene>
    <name evidence="2" type="ORF">Syun_012972</name>
</gene>